<protein>
    <submittedName>
        <fullName evidence="2">Exosome protein</fullName>
    </submittedName>
</protein>
<dbReference type="Gene3D" id="3.30.1440.10">
    <property type="match status" value="1"/>
</dbReference>
<dbReference type="EMBL" id="DTBE01000103">
    <property type="protein sequence ID" value="HGQ59849.1"/>
    <property type="molecule type" value="Genomic_DNA"/>
</dbReference>
<accession>A0A7C4NRI0</accession>
<dbReference type="InterPro" id="IPR022803">
    <property type="entry name" value="Ribosomal_uL5_dom_sf"/>
</dbReference>
<organism evidence="2">
    <name type="scientific">Staphylothermus marinus</name>
    <dbReference type="NCBI Taxonomy" id="2280"/>
    <lineage>
        <taxon>Archaea</taxon>
        <taxon>Thermoproteota</taxon>
        <taxon>Thermoprotei</taxon>
        <taxon>Desulfurococcales</taxon>
        <taxon>Desulfurococcaceae</taxon>
        <taxon>Staphylothermus</taxon>
    </lineage>
</organism>
<evidence type="ECO:0000313" key="2">
    <source>
        <dbReference type="EMBL" id="HGQ73872.1"/>
    </source>
</evidence>
<gene>
    <name evidence="1" type="ORF">ENU09_03965</name>
    <name evidence="2" type="ORF">ENU20_02200</name>
</gene>
<dbReference type="AlphaFoldDB" id="A0A7C4NRI0"/>
<comment type="caution">
    <text evidence="2">The sequence shown here is derived from an EMBL/GenBank/DDBJ whole genome shotgun (WGS) entry which is preliminary data.</text>
</comment>
<dbReference type="SUPFAM" id="SSF55282">
    <property type="entry name" value="RL5-like"/>
    <property type="match status" value="1"/>
</dbReference>
<proteinExistence type="predicted"/>
<sequence length="147" mass="16944">MVEVRGAEVSTYCHSTEDCSKVIQAMKNILPEEFREKVSINKQIVHGYYGNPIEIYSIKLDNSVSDVFFKSILSRMSREDRALLALTLKLRYEASRGRLYVRLSKQDAYAGRVVLLESDDVIKTVFHLKTRVSLKELEDYIKSFDKG</sequence>
<evidence type="ECO:0000313" key="1">
    <source>
        <dbReference type="EMBL" id="HGQ59849.1"/>
    </source>
</evidence>
<name>A0A7C4NRI0_STAMA</name>
<dbReference type="InterPro" id="IPR002739">
    <property type="entry name" value="PAB1135-like"/>
</dbReference>
<dbReference type="PANTHER" id="PTHR38816:SF1">
    <property type="entry name" value="EXOSOME SUBUNIT"/>
    <property type="match status" value="1"/>
</dbReference>
<dbReference type="EMBL" id="DTBP01000015">
    <property type="protein sequence ID" value="HGQ73872.1"/>
    <property type="molecule type" value="Genomic_DNA"/>
</dbReference>
<dbReference type="PANTHER" id="PTHR38816">
    <property type="entry name" value="EXOSOME SUBUNIT, DUF54 FAMILY-RELATED"/>
    <property type="match status" value="1"/>
</dbReference>
<dbReference type="Pfam" id="PF01877">
    <property type="entry name" value="RNA_binding"/>
    <property type="match status" value="1"/>
</dbReference>
<reference evidence="2" key="1">
    <citation type="journal article" date="2020" name="mSystems">
        <title>Genome- and Community-Level Interaction Insights into Carbon Utilization and Element Cycling Functions of Hydrothermarchaeota in Hydrothermal Sediment.</title>
        <authorList>
            <person name="Zhou Z."/>
            <person name="Liu Y."/>
            <person name="Xu W."/>
            <person name="Pan J."/>
            <person name="Luo Z.H."/>
            <person name="Li M."/>
        </authorList>
    </citation>
    <scope>NUCLEOTIDE SEQUENCE [LARGE SCALE GENOMIC DNA]</scope>
    <source>
        <strain evidence="1">SpSt-638</strain>
        <strain evidence="2">SpSt-648</strain>
    </source>
</reference>